<protein>
    <submittedName>
        <fullName evidence="3">Rhodanese-like domain-containing protein</fullName>
    </submittedName>
</protein>
<evidence type="ECO:0000313" key="3">
    <source>
        <dbReference type="EMBL" id="QSB04879.1"/>
    </source>
</evidence>
<feature type="domain" description="Rhodanese" evidence="2">
    <location>
        <begin position="14"/>
        <end position="104"/>
    </location>
</feature>
<dbReference type="SMART" id="SM00450">
    <property type="entry name" value="RHOD"/>
    <property type="match status" value="1"/>
</dbReference>
<dbReference type="RefSeq" id="WP_213170879.1">
    <property type="nucleotide sequence ID" value="NZ_CP070496.1"/>
</dbReference>
<feature type="transmembrane region" description="Helical" evidence="1">
    <location>
        <begin position="140"/>
        <end position="163"/>
    </location>
</feature>
<name>A0A895XNA9_9ACTN</name>
<organism evidence="3 4">
    <name type="scientific">Natronoglycomyces albus</name>
    <dbReference type="NCBI Taxonomy" id="2811108"/>
    <lineage>
        <taxon>Bacteria</taxon>
        <taxon>Bacillati</taxon>
        <taxon>Actinomycetota</taxon>
        <taxon>Actinomycetes</taxon>
        <taxon>Glycomycetales</taxon>
        <taxon>Glycomycetaceae</taxon>
        <taxon>Natronoglycomyces</taxon>
    </lineage>
</organism>
<evidence type="ECO:0000256" key="1">
    <source>
        <dbReference type="SAM" id="Phobius"/>
    </source>
</evidence>
<dbReference type="InterPro" id="IPR021309">
    <property type="entry name" value="YgaP-like_TM"/>
</dbReference>
<proteinExistence type="predicted"/>
<dbReference type="InterPro" id="IPR001763">
    <property type="entry name" value="Rhodanese-like_dom"/>
</dbReference>
<dbReference type="GO" id="GO:0004792">
    <property type="term" value="F:thiosulfate-cyanide sulfurtransferase activity"/>
    <property type="evidence" value="ECO:0007669"/>
    <property type="project" value="TreeGrafter"/>
</dbReference>
<dbReference type="KEGG" id="nav:JQS30_14095"/>
<sequence>MTATVDTATAEELIENRARIIDVRSPGEFTAKRIPGSHNVPLDLLQREKANLAASHDDTVVLTCAAGPRSHQAREILVAHGWRNVVVLDGGLHAWASAGNPVEESKGGTWDLERQVRFTAGLIVLLFVLGSLAFEPLKWGAAFIGAGLVFAAISNFCGMGILLSKAPWNRPRANAEAPSLEPLTKSA</sequence>
<gene>
    <name evidence="3" type="ORF">JQS30_14095</name>
</gene>
<dbReference type="Gene3D" id="6.10.140.1340">
    <property type="match status" value="1"/>
</dbReference>
<dbReference type="SUPFAM" id="SSF52821">
    <property type="entry name" value="Rhodanese/Cell cycle control phosphatase"/>
    <property type="match status" value="1"/>
</dbReference>
<accession>A0A895XNA9</accession>
<dbReference type="InterPro" id="IPR036873">
    <property type="entry name" value="Rhodanese-like_dom_sf"/>
</dbReference>
<dbReference type="Gene3D" id="3.40.250.10">
    <property type="entry name" value="Rhodanese-like domain"/>
    <property type="match status" value="1"/>
</dbReference>
<keyword evidence="4" id="KW-1185">Reference proteome</keyword>
<evidence type="ECO:0000259" key="2">
    <source>
        <dbReference type="PROSITE" id="PS50206"/>
    </source>
</evidence>
<dbReference type="Pfam" id="PF11127">
    <property type="entry name" value="YgaP-like_TM"/>
    <property type="match status" value="1"/>
</dbReference>
<dbReference type="PROSITE" id="PS50206">
    <property type="entry name" value="RHODANESE_3"/>
    <property type="match status" value="1"/>
</dbReference>
<evidence type="ECO:0000313" key="4">
    <source>
        <dbReference type="Proteomes" id="UP000662939"/>
    </source>
</evidence>
<dbReference type="Proteomes" id="UP000662939">
    <property type="component" value="Chromosome"/>
</dbReference>
<dbReference type="PANTHER" id="PTHR44086:SF13">
    <property type="entry name" value="THIOSULFATE SULFURTRANSFERASE PSPE"/>
    <property type="match status" value="1"/>
</dbReference>
<keyword evidence="1" id="KW-0812">Transmembrane</keyword>
<keyword evidence="1" id="KW-0472">Membrane</keyword>
<reference evidence="3" key="1">
    <citation type="submission" date="2021-02" db="EMBL/GenBank/DDBJ databases">
        <title>Natronoglycomyces albus gen. nov., sp. nov, a haloalkaliphilic actinobacterium from a soda solonchak soil.</title>
        <authorList>
            <person name="Sorokin D.Y."/>
            <person name="Khijniak T.V."/>
            <person name="Zakharycheva A.P."/>
            <person name="Boueva O.V."/>
            <person name="Ariskina E.V."/>
            <person name="Hahnke R.L."/>
            <person name="Bunk B."/>
            <person name="Sproer C."/>
            <person name="Schumann P."/>
            <person name="Evtushenko L.I."/>
            <person name="Kublanov I.V."/>
        </authorList>
    </citation>
    <scope>NUCLEOTIDE SEQUENCE</scope>
    <source>
        <strain evidence="3">DSM 106290</strain>
    </source>
</reference>
<dbReference type="CDD" id="cd00158">
    <property type="entry name" value="RHOD"/>
    <property type="match status" value="1"/>
</dbReference>
<keyword evidence="1" id="KW-1133">Transmembrane helix</keyword>
<dbReference type="AlphaFoldDB" id="A0A895XNA9"/>
<dbReference type="EMBL" id="CP070496">
    <property type="protein sequence ID" value="QSB04879.1"/>
    <property type="molecule type" value="Genomic_DNA"/>
</dbReference>
<dbReference type="Pfam" id="PF00581">
    <property type="entry name" value="Rhodanese"/>
    <property type="match status" value="1"/>
</dbReference>
<dbReference type="PANTHER" id="PTHR44086">
    <property type="entry name" value="THIOSULFATE SULFURTRANSFERASE RDL2, MITOCHONDRIAL-RELATED"/>
    <property type="match status" value="1"/>
</dbReference>
<feature type="transmembrane region" description="Helical" evidence="1">
    <location>
        <begin position="116"/>
        <end position="134"/>
    </location>
</feature>